<sequence length="61" mass="6819">AAKELKECVGRNQPEKLYDVRNVVSDRLVRVKYTSVPGGSSDPSKELGSVRVDTIEIEDRE</sequence>
<evidence type="ECO:0000313" key="2">
    <source>
        <dbReference type="EMBL" id="KKK82960.1"/>
    </source>
</evidence>
<organism evidence="2">
    <name type="scientific">marine sediment metagenome</name>
    <dbReference type="NCBI Taxonomy" id="412755"/>
    <lineage>
        <taxon>unclassified sequences</taxon>
        <taxon>metagenomes</taxon>
        <taxon>ecological metagenomes</taxon>
    </lineage>
</organism>
<accession>A0A0F8ZAM0</accession>
<dbReference type="EMBL" id="LAZR01052438">
    <property type="protein sequence ID" value="KKK82960.1"/>
    <property type="molecule type" value="Genomic_DNA"/>
</dbReference>
<protein>
    <submittedName>
        <fullName evidence="2">Uncharacterized protein</fullName>
    </submittedName>
</protein>
<dbReference type="AlphaFoldDB" id="A0A0F8ZAM0"/>
<evidence type="ECO:0000256" key="1">
    <source>
        <dbReference type="SAM" id="MobiDB-lite"/>
    </source>
</evidence>
<feature type="region of interest" description="Disordered" evidence="1">
    <location>
        <begin position="34"/>
        <end position="53"/>
    </location>
</feature>
<reference evidence="2" key="1">
    <citation type="journal article" date="2015" name="Nature">
        <title>Complex archaea that bridge the gap between prokaryotes and eukaryotes.</title>
        <authorList>
            <person name="Spang A."/>
            <person name="Saw J.H."/>
            <person name="Jorgensen S.L."/>
            <person name="Zaremba-Niedzwiedzka K."/>
            <person name="Martijn J."/>
            <person name="Lind A.E."/>
            <person name="van Eijk R."/>
            <person name="Schleper C."/>
            <person name="Guy L."/>
            <person name="Ettema T.J."/>
        </authorList>
    </citation>
    <scope>NUCLEOTIDE SEQUENCE</scope>
</reference>
<feature type="non-terminal residue" evidence="2">
    <location>
        <position position="1"/>
    </location>
</feature>
<proteinExistence type="predicted"/>
<name>A0A0F8ZAM0_9ZZZZ</name>
<gene>
    <name evidence="2" type="ORF">LCGC14_2798140</name>
</gene>
<comment type="caution">
    <text evidence="2">The sequence shown here is derived from an EMBL/GenBank/DDBJ whole genome shotgun (WGS) entry which is preliminary data.</text>
</comment>